<sequence>MVVIPSMVPRETSPSRISMSSSSIRESVCCMADAEAPNKVSFNDAGGFGINIVESSFATPSEGIKWDPGSDGSPVRWERRDRNNTAGEGRTAGRWFTIIC</sequence>
<dbReference type="Proteomes" id="UP000436088">
    <property type="component" value="Unassembled WGS sequence"/>
</dbReference>
<name>A0A6A2XK58_HIBSY</name>
<proteinExistence type="predicted"/>
<dbReference type="EMBL" id="VEPZ02001391">
    <property type="protein sequence ID" value="KAE8675918.1"/>
    <property type="molecule type" value="Genomic_DNA"/>
</dbReference>
<comment type="caution">
    <text evidence="2">The sequence shown here is derived from an EMBL/GenBank/DDBJ whole genome shotgun (WGS) entry which is preliminary data.</text>
</comment>
<feature type="region of interest" description="Disordered" evidence="1">
    <location>
        <begin position="1"/>
        <end position="20"/>
    </location>
</feature>
<evidence type="ECO:0000313" key="3">
    <source>
        <dbReference type="Proteomes" id="UP000436088"/>
    </source>
</evidence>
<accession>A0A6A2XK58</accession>
<reference evidence="2" key="1">
    <citation type="submission" date="2019-09" db="EMBL/GenBank/DDBJ databases">
        <title>Draft genome information of white flower Hibiscus syriacus.</title>
        <authorList>
            <person name="Kim Y.-M."/>
        </authorList>
    </citation>
    <scope>NUCLEOTIDE SEQUENCE [LARGE SCALE GENOMIC DNA]</scope>
    <source>
        <strain evidence="2">YM2019G1</strain>
    </source>
</reference>
<evidence type="ECO:0000256" key="1">
    <source>
        <dbReference type="SAM" id="MobiDB-lite"/>
    </source>
</evidence>
<gene>
    <name evidence="2" type="ORF">F3Y22_tig00111640pilonHSYRG00135</name>
</gene>
<organism evidence="2 3">
    <name type="scientific">Hibiscus syriacus</name>
    <name type="common">Rose of Sharon</name>
    <dbReference type="NCBI Taxonomy" id="106335"/>
    <lineage>
        <taxon>Eukaryota</taxon>
        <taxon>Viridiplantae</taxon>
        <taxon>Streptophyta</taxon>
        <taxon>Embryophyta</taxon>
        <taxon>Tracheophyta</taxon>
        <taxon>Spermatophyta</taxon>
        <taxon>Magnoliopsida</taxon>
        <taxon>eudicotyledons</taxon>
        <taxon>Gunneridae</taxon>
        <taxon>Pentapetalae</taxon>
        <taxon>rosids</taxon>
        <taxon>malvids</taxon>
        <taxon>Malvales</taxon>
        <taxon>Malvaceae</taxon>
        <taxon>Malvoideae</taxon>
        <taxon>Hibiscus</taxon>
    </lineage>
</organism>
<keyword evidence="3" id="KW-1185">Reference proteome</keyword>
<feature type="region of interest" description="Disordered" evidence="1">
    <location>
        <begin position="62"/>
        <end position="88"/>
    </location>
</feature>
<dbReference type="AlphaFoldDB" id="A0A6A2XK58"/>
<protein>
    <submittedName>
        <fullName evidence="2">Uncharacterized protein</fullName>
    </submittedName>
</protein>
<evidence type="ECO:0000313" key="2">
    <source>
        <dbReference type="EMBL" id="KAE8675918.1"/>
    </source>
</evidence>